<comment type="caution">
    <text evidence="1">The sequence shown here is derived from an EMBL/GenBank/DDBJ whole genome shotgun (WGS) entry which is preliminary data.</text>
</comment>
<protein>
    <submittedName>
        <fullName evidence="1">Uncharacterized protein</fullName>
    </submittedName>
</protein>
<evidence type="ECO:0000313" key="1">
    <source>
        <dbReference type="EMBL" id="RKF38926.1"/>
    </source>
</evidence>
<dbReference type="Proteomes" id="UP000286402">
    <property type="component" value="Unassembled WGS sequence"/>
</dbReference>
<name>A0A420G156_9SPHI</name>
<keyword evidence="2" id="KW-1185">Reference proteome</keyword>
<proteinExistence type="predicted"/>
<dbReference type="EMBL" id="MCAQ01000006">
    <property type="protein sequence ID" value="RKF38926.1"/>
    <property type="molecule type" value="Genomic_DNA"/>
</dbReference>
<gene>
    <name evidence="1" type="ORF">BCY89_26635</name>
</gene>
<evidence type="ECO:0000313" key="2">
    <source>
        <dbReference type="Proteomes" id="UP000286402"/>
    </source>
</evidence>
<reference evidence="1 2" key="1">
    <citation type="submission" date="2016-07" db="EMBL/GenBank/DDBJ databases">
        <title>Genome analysis of Sphingobacterium siyangense T12B17.</title>
        <authorList>
            <person name="Xu D."/>
            <person name="Su Y."/>
            <person name="Zheng S."/>
        </authorList>
    </citation>
    <scope>NUCLEOTIDE SEQUENCE [LARGE SCALE GENOMIC DNA]</scope>
    <source>
        <strain evidence="1 2">T12B17</strain>
    </source>
</reference>
<sequence>MNQALLNKKLKDSFGETRFKPSEDSLTSSTIGLLQYLGGTLFWDLLRNSCGETHLLPEKVGELLEVYFWRRFLPDLEYNVNHVEPDVYCEFENYNLIIEAKKGDAFGQDEIQWRKEINSYYKEVESNKPLLFIAIGGNHSLKVKSIGLDKNGSIQTIYGASWQRLLGVCIAFVKEDTLSKADKRILNDVINLFDKHHFYNISWLKFLSIKSLESSNLKVLEIWNEKDSFQSKNADLLMGLAPILQLKVNSFNTISSWKIIQKNLKKP</sequence>
<accession>A0A420G156</accession>
<organism evidence="1 2">
    <name type="scientific">Sphingobacterium siyangense</name>
    <dbReference type="NCBI Taxonomy" id="459529"/>
    <lineage>
        <taxon>Bacteria</taxon>
        <taxon>Pseudomonadati</taxon>
        <taxon>Bacteroidota</taxon>
        <taxon>Sphingobacteriia</taxon>
        <taxon>Sphingobacteriales</taxon>
        <taxon>Sphingobacteriaceae</taxon>
        <taxon>Sphingobacterium</taxon>
    </lineage>
</organism>
<dbReference type="AlphaFoldDB" id="A0A420G156"/>
<dbReference type="RefSeq" id="WP_120333773.1">
    <property type="nucleotide sequence ID" value="NZ_MCAQ01000006.1"/>
</dbReference>